<reference evidence="3" key="1">
    <citation type="journal article" date="2019" name="Int. J. Syst. Evol. Microbiol.">
        <title>The Global Catalogue of Microorganisms (GCM) 10K type strain sequencing project: providing services to taxonomists for standard genome sequencing and annotation.</title>
        <authorList>
            <consortium name="The Broad Institute Genomics Platform"/>
            <consortium name="The Broad Institute Genome Sequencing Center for Infectious Disease"/>
            <person name="Wu L."/>
            <person name="Ma J."/>
        </authorList>
    </citation>
    <scope>NUCLEOTIDE SEQUENCE [LARGE SCALE GENOMIC DNA]</scope>
    <source>
        <strain evidence="3">CGMCC 1.14993</strain>
    </source>
</reference>
<accession>A0A8J3AHW1</accession>
<keyword evidence="3" id="KW-1185">Reference proteome</keyword>
<dbReference type="EMBL" id="BMHB01000001">
    <property type="protein sequence ID" value="GGI09941.1"/>
    <property type="molecule type" value="Genomic_DNA"/>
</dbReference>
<evidence type="ECO:0000313" key="2">
    <source>
        <dbReference type="EMBL" id="GGI09941.1"/>
    </source>
</evidence>
<dbReference type="Proteomes" id="UP000626244">
    <property type="component" value="Unassembled WGS sequence"/>
</dbReference>
<name>A0A8J3AHW1_9BACI</name>
<dbReference type="SUPFAM" id="SSF52833">
    <property type="entry name" value="Thioredoxin-like"/>
    <property type="match status" value="1"/>
</dbReference>
<organism evidence="2 3">
    <name type="scientific">Gottfriedia solisilvae</name>
    <dbReference type="NCBI Taxonomy" id="1516104"/>
    <lineage>
        <taxon>Bacteria</taxon>
        <taxon>Bacillati</taxon>
        <taxon>Bacillota</taxon>
        <taxon>Bacilli</taxon>
        <taxon>Bacillales</taxon>
        <taxon>Bacillaceae</taxon>
        <taxon>Gottfriedia</taxon>
    </lineage>
</organism>
<evidence type="ECO:0000313" key="3">
    <source>
        <dbReference type="Proteomes" id="UP000626244"/>
    </source>
</evidence>
<feature type="domain" description="Thioredoxin" evidence="1">
    <location>
        <begin position="8"/>
        <end position="95"/>
    </location>
</feature>
<dbReference type="OrthoDB" id="411356at2"/>
<dbReference type="Pfam" id="PF00085">
    <property type="entry name" value="Thioredoxin"/>
    <property type="match status" value="1"/>
</dbReference>
<dbReference type="InterPro" id="IPR036249">
    <property type="entry name" value="Thioredoxin-like_sf"/>
</dbReference>
<proteinExistence type="predicted"/>
<dbReference type="AlphaFoldDB" id="A0A8J3AHW1"/>
<protein>
    <recommendedName>
        <fullName evidence="1">Thioredoxin domain-containing protein</fullName>
    </recommendedName>
</protein>
<dbReference type="Gene3D" id="3.40.30.10">
    <property type="entry name" value="Glutaredoxin"/>
    <property type="match status" value="1"/>
</dbReference>
<comment type="caution">
    <text evidence="2">The sequence shown here is derived from an EMBL/GenBank/DDBJ whole genome shotgun (WGS) entry which is preliminary data.</text>
</comment>
<dbReference type="InterPro" id="IPR013766">
    <property type="entry name" value="Thioredoxin_domain"/>
</dbReference>
<sequence>MKKFQEIENFITQNKSAIIFVSGLNCAVCDAVFPLVEELIKEYPTIKLLHTKANEVPELSGQYQVFTVPAILFFFNGKEIARKVRFIREEELIKEFDRLSEFAEQGSMYED</sequence>
<gene>
    <name evidence="2" type="ORF">GCM10007380_00300</name>
</gene>
<dbReference type="CDD" id="cd02947">
    <property type="entry name" value="TRX_family"/>
    <property type="match status" value="1"/>
</dbReference>
<evidence type="ECO:0000259" key="1">
    <source>
        <dbReference type="Pfam" id="PF00085"/>
    </source>
</evidence>
<dbReference type="RefSeq" id="WP_088002502.1">
    <property type="nucleotide sequence ID" value="NZ_BMHB01000001.1"/>
</dbReference>